<dbReference type="InterPro" id="IPR000940">
    <property type="entry name" value="NNMT_TEMT_trans"/>
</dbReference>
<dbReference type="InParanoid" id="A0A1S3HSZ7"/>
<dbReference type="GO" id="GO:0032259">
    <property type="term" value="P:methylation"/>
    <property type="evidence" value="ECO:0007669"/>
    <property type="project" value="UniProtKB-KW"/>
</dbReference>
<accession>A0A1S3HSZ7</accession>
<keyword evidence="5" id="KW-1185">Reference proteome</keyword>
<comment type="similarity">
    <text evidence="1">Belongs to the class I-like SAM-binding methyltransferase superfamily. NNMT/PNMT/TEMT family.</text>
</comment>
<organism evidence="5 6">
    <name type="scientific">Lingula anatina</name>
    <name type="common">Brachiopod</name>
    <name type="synonym">Lingula unguis</name>
    <dbReference type="NCBI Taxonomy" id="7574"/>
    <lineage>
        <taxon>Eukaryota</taxon>
        <taxon>Metazoa</taxon>
        <taxon>Spiralia</taxon>
        <taxon>Lophotrochozoa</taxon>
        <taxon>Brachiopoda</taxon>
        <taxon>Linguliformea</taxon>
        <taxon>Lingulata</taxon>
        <taxon>Lingulida</taxon>
        <taxon>Linguloidea</taxon>
        <taxon>Lingulidae</taxon>
        <taxon>Lingula</taxon>
    </lineage>
</organism>
<dbReference type="PANTHER" id="PTHR10867">
    <property type="entry name" value="NNMT/PNMT/TEMT FAMILY MEMBER"/>
    <property type="match status" value="1"/>
</dbReference>
<dbReference type="GO" id="GO:0005829">
    <property type="term" value="C:cytosol"/>
    <property type="evidence" value="ECO:0007669"/>
    <property type="project" value="TreeGrafter"/>
</dbReference>
<dbReference type="GeneID" id="106157912"/>
<evidence type="ECO:0000256" key="2">
    <source>
        <dbReference type="ARBA" id="ARBA00022603"/>
    </source>
</evidence>
<name>A0A1S3HSZ7_LINAN</name>
<evidence type="ECO:0000313" key="6">
    <source>
        <dbReference type="RefSeq" id="XP_013389160.1"/>
    </source>
</evidence>
<dbReference type="InterPro" id="IPR029063">
    <property type="entry name" value="SAM-dependent_MTases_sf"/>
</dbReference>
<dbReference type="InterPro" id="IPR053384">
    <property type="entry name" value="SAM-dep_methyltransferase"/>
</dbReference>
<keyword evidence="2" id="KW-0489">Methyltransferase</keyword>
<dbReference type="PANTHER" id="PTHR10867:SF17">
    <property type="entry name" value="NICOTINAMIDE N-METHYLTRANSFERASE"/>
    <property type="match status" value="1"/>
</dbReference>
<dbReference type="PROSITE" id="PS51681">
    <property type="entry name" value="SAM_MT_NNMT_PNMT_TEMT"/>
    <property type="match status" value="1"/>
</dbReference>
<keyword evidence="3" id="KW-0808">Transferase</keyword>
<dbReference type="STRING" id="7574.A0A1S3HSZ7"/>
<reference evidence="6" key="1">
    <citation type="submission" date="2025-08" db="UniProtKB">
        <authorList>
            <consortium name="RefSeq"/>
        </authorList>
    </citation>
    <scope>IDENTIFICATION</scope>
    <source>
        <tissue evidence="6">Gonads</tissue>
    </source>
</reference>
<protein>
    <submittedName>
        <fullName evidence="6">Indolethylamine N-methyltransferase</fullName>
    </submittedName>
</protein>
<dbReference type="RefSeq" id="XP_013389160.1">
    <property type="nucleotide sequence ID" value="XM_013533706.1"/>
</dbReference>
<evidence type="ECO:0000256" key="3">
    <source>
        <dbReference type="ARBA" id="ARBA00022679"/>
    </source>
</evidence>
<evidence type="ECO:0000256" key="4">
    <source>
        <dbReference type="ARBA" id="ARBA00022691"/>
    </source>
</evidence>
<gene>
    <name evidence="6" type="primary">LOC106157912</name>
</gene>
<dbReference type="OrthoDB" id="10050085at2759"/>
<dbReference type="AlphaFoldDB" id="A0A1S3HSZ7"/>
<dbReference type="Pfam" id="PF01234">
    <property type="entry name" value="NNMT_PNMT_TEMT"/>
    <property type="match status" value="1"/>
</dbReference>
<evidence type="ECO:0000313" key="5">
    <source>
        <dbReference type="Proteomes" id="UP000085678"/>
    </source>
</evidence>
<proteinExistence type="inferred from homology"/>
<dbReference type="Proteomes" id="UP000085678">
    <property type="component" value="Unplaced"/>
</dbReference>
<dbReference type="GO" id="GO:0008170">
    <property type="term" value="F:N-methyltransferase activity"/>
    <property type="evidence" value="ECO:0007669"/>
    <property type="project" value="TreeGrafter"/>
</dbReference>
<dbReference type="Gene3D" id="3.40.50.150">
    <property type="entry name" value="Vaccinia Virus protein VP39"/>
    <property type="match status" value="1"/>
</dbReference>
<dbReference type="NCBIfam" id="NF041360">
    <property type="entry name" value="GntF_guanitoxin"/>
    <property type="match status" value="1"/>
</dbReference>
<dbReference type="KEGG" id="lak:106157912"/>
<sequence length="261" mass="29402">MNVQAATAEAVSGDRYHDLFDTELFLKNFHIEERPTARFVRNTLANVLRSGRIGGARLLDLGSGPTIKHHVILSKYFNELAFSDFTEKNREALRKWRDGEAGAFDWDSTFRCVADLEGEEENWIALKESFRNKMSTIYPCDVRNPNPLYPVLSKPFDCVTSIFCLEAACSDDITFDHVIRNVTPLLKDGGHLIIVNSLRQSAYIVGDVHFSARSLEKEEYIRFLKSAGLDEISWYEGEESAGGHLANSSGVYMIVAKKKAV</sequence>
<dbReference type="SUPFAM" id="SSF53335">
    <property type="entry name" value="S-adenosyl-L-methionine-dependent methyltransferases"/>
    <property type="match status" value="1"/>
</dbReference>
<keyword evidence="4" id="KW-0949">S-adenosyl-L-methionine</keyword>
<evidence type="ECO:0000256" key="1">
    <source>
        <dbReference type="ARBA" id="ARBA00007996"/>
    </source>
</evidence>